<evidence type="ECO:0000256" key="2">
    <source>
        <dbReference type="SAM" id="SignalP"/>
    </source>
</evidence>
<feature type="signal peptide" evidence="2">
    <location>
        <begin position="1"/>
        <end position="30"/>
    </location>
</feature>
<dbReference type="EMBL" id="CAJNBJ010000018">
    <property type="protein sequence ID" value="CAE6789907.1"/>
    <property type="molecule type" value="Genomic_DNA"/>
</dbReference>
<gene>
    <name evidence="3" type="ORF">NSPZN2_50295</name>
</gene>
<keyword evidence="2" id="KW-0732">Signal</keyword>
<reference evidence="3 4" key="1">
    <citation type="submission" date="2021-02" db="EMBL/GenBank/DDBJ databases">
        <authorList>
            <person name="Han P."/>
        </authorList>
    </citation>
    <scope>NUCLEOTIDE SEQUENCE [LARGE SCALE GENOMIC DNA]</scope>
    <source>
        <strain evidence="3">Candidatus Nitrospira sp. ZN2</strain>
    </source>
</reference>
<proteinExistence type="predicted"/>
<feature type="compositionally biased region" description="Basic and acidic residues" evidence="1">
    <location>
        <begin position="79"/>
        <end position="88"/>
    </location>
</feature>
<dbReference type="RefSeq" id="WP_213043859.1">
    <property type="nucleotide sequence ID" value="NZ_CAJNBJ010000018.1"/>
</dbReference>
<evidence type="ECO:0000313" key="3">
    <source>
        <dbReference type="EMBL" id="CAE6789907.1"/>
    </source>
</evidence>
<dbReference type="Proteomes" id="UP000675880">
    <property type="component" value="Unassembled WGS sequence"/>
</dbReference>
<accession>A0ABN7MBV4</accession>
<evidence type="ECO:0000256" key="1">
    <source>
        <dbReference type="SAM" id="MobiDB-lite"/>
    </source>
</evidence>
<feature type="region of interest" description="Disordered" evidence="1">
    <location>
        <begin position="75"/>
        <end position="95"/>
    </location>
</feature>
<keyword evidence="4" id="KW-1185">Reference proteome</keyword>
<protein>
    <submittedName>
        <fullName evidence="3">Uncharacterized protein</fullName>
    </submittedName>
</protein>
<evidence type="ECO:0000313" key="4">
    <source>
        <dbReference type="Proteomes" id="UP000675880"/>
    </source>
</evidence>
<organism evidence="3 4">
    <name type="scientific">Nitrospira defluvii</name>
    <dbReference type="NCBI Taxonomy" id="330214"/>
    <lineage>
        <taxon>Bacteria</taxon>
        <taxon>Pseudomonadati</taxon>
        <taxon>Nitrospirota</taxon>
        <taxon>Nitrospiria</taxon>
        <taxon>Nitrospirales</taxon>
        <taxon>Nitrospiraceae</taxon>
        <taxon>Nitrospira</taxon>
    </lineage>
</organism>
<sequence>MRIHRTITTRVLSLFLATAWLLAVSLTVYATEQKPVVTVAPVKSVAVASGAVEDTLPMCMTRIPQGATPGQRLIAEQSCQRDESDRASMRAVPGR</sequence>
<name>A0ABN7MBV4_9BACT</name>
<feature type="chain" id="PRO_5045547781" evidence="2">
    <location>
        <begin position="31"/>
        <end position="95"/>
    </location>
</feature>
<comment type="caution">
    <text evidence="3">The sequence shown here is derived from an EMBL/GenBank/DDBJ whole genome shotgun (WGS) entry which is preliminary data.</text>
</comment>